<name>A0A8J7PT17_9PROT</name>
<protein>
    <recommendedName>
        <fullName evidence="3">Lipoprotein</fullName>
    </recommendedName>
</protein>
<accession>A0A8J7PT17</accession>
<dbReference type="Proteomes" id="UP000664414">
    <property type="component" value="Unassembled WGS sequence"/>
</dbReference>
<organism evidence="1 2">
    <name type="scientific">Candidatus Paracaedimonas acanthamoebae</name>
    <dbReference type="NCBI Taxonomy" id="244581"/>
    <lineage>
        <taxon>Bacteria</taxon>
        <taxon>Pseudomonadati</taxon>
        <taxon>Pseudomonadota</taxon>
        <taxon>Alphaproteobacteria</taxon>
        <taxon>Holosporales</taxon>
        <taxon>Caedimonadaceae</taxon>
        <taxon>Candidatus Paracaedimonas</taxon>
    </lineage>
</organism>
<proteinExistence type="predicted"/>
<reference evidence="1" key="1">
    <citation type="submission" date="2021-02" db="EMBL/GenBank/DDBJ databases">
        <title>Thiocyanate and organic carbon inputs drive convergent selection for specific autotrophic Afipia and Thiobacillus strains within complex microbiomes.</title>
        <authorList>
            <person name="Huddy R.J."/>
            <person name="Sachdeva R."/>
            <person name="Kadzinga F."/>
            <person name="Kantor R.S."/>
            <person name="Harrison S.T.L."/>
            <person name="Banfield J.F."/>
        </authorList>
    </citation>
    <scope>NUCLEOTIDE SEQUENCE</scope>
    <source>
        <strain evidence="1">SCN18_10_11_15_R4_P_38_20</strain>
    </source>
</reference>
<comment type="caution">
    <text evidence="1">The sequence shown here is derived from an EMBL/GenBank/DDBJ whole genome shotgun (WGS) entry which is preliminary data.</text>
</comment>
<evidence type="ECO:0008006" key="3">
    <source>
        <dbReference type="Google" id="ProtNLM"/>
    </source>
</evidence>
<gene>
    <name evidence="1" type="ORF">J0H12_04975</name>
</gene>
<evidence type="ECO:0000313" key="2">
    <source>
        <dbReference type="Proteomes" id="UP000664414"/>
    </source>
</evidence>
<sequence length="169" mass="18997">MKVISLLLFSLQLIGCTSSQKTSCPRDCYEAPQAPLPSSILYETYRGSIIARQLPIEDRIIAAYNAQNILKKGILNRPYAWESISSSFRGSFELLASHEEKNTPCFKYKQTIGSDNNVLSAQGIACLDSYQVWRIVNEIPDINPWCTSNPLEGLKTSSELKTRLSRFVD</sequence>
<dbReference type="EMBL" id="JAFKGL010000019">
    <property type="protein sequence ID" value="MBN9413259.1"/>
    <property type="molecule type" value="Genomic_DNA"/>
</dbReference>
<dbReference type="AlphaFoldDB" id="A0A8J7PT17"/>
<evidence type="ECO:0000313" key="1">
    <source>
        <dbReference type="EMBL" id="MBN9413259.1"/>
    </source>
</evidence>